<evidence type="ECO:0000313" key="2">
    <source>
        <dbReference type="EMBL" id="THH16140.1"/>
    </source>
</evidence>
<proteinExistence type="predicted"/>
<comment type="caution">
    <text evidence="2">The sequence shown here is derived from an EMBL/GenBank/DDBJ whole genome shotgun (WGS) entry which is preliminary data.</text>
</comment>
<reference evidence="2 3" key="1">
    <citation type="submission" date="2019-02" db="EMBL/GenBank/DDBJ databases">
        <title>Genome sequencing of the rare red list fungi Antrodiella citrinella (Flaviporus citrinellus).</title>
        <authorList>
            <person name="Buettner E."/>
            <person name="Kellner H."/>
        </authorList>
    </citation>
    <scope>NUCLEOTIDE SEQUENCE [LARGE SCALE GENOMIC DNA]</scope>
    <source>
        <strain evidence="2 3">DSM 108506</strain>
    </source>
</reference>
<evidence type="ECO:0000313" key="3">
    <source>
        <dbReference type="Proteomes" id="UP000308730"/>
    </source>
</evidence>
<name>A0A4S4M0A9_9APHY</name>
<feature type="compositionally biased region" description="Basic and acidic residues" evidence="1">
    <location>
        <begin position="168"/>
        <end position="179"/>
    </location>
</feature>
<sequence length="549" mass="60420">MFFDEDDTPGNTSEMQTPSAKPKKRKSDVDTRKLEVESEKRAVKKSKLPVPSGVAAGWQGKSTTAVCKTPSKAPVKTQVKTPSQSRKFAEFSAKTSSPTPPLAFQISSDIEASLPTGTHLDRETILAIATAVGKKFIEQGLSEHQDVDLDTSAAADDAPGTIKYGGYGDDHSDNELEEAHAERDVFEEDVSMDVDRTTSQTTVGIVIDHPLVQEEAVVLAPHPQATRPRKFGLKDLPIPASRLYLWKESYVPKLLNITGQSPDAWGIATWEMAPTYLAVWKEVFPTLPVPTIGPGHSIWEVGRQAICSWRHNLGKAVINAINDLTASKGFVARTGDSDAKREDIKQRKHAFVKSTVEEALGAYLPFRSESLKVRADGKVIHINKFQSYYILKTFAQHLHAIHYSRFATEEKIKLVPIGALALSTAAAERALQMHEETGEFKTAPGNKDHFCYEKWGKITSSYVEGARTLKPSEWMEIMSRAAAFSDRTRSIDSNSSNDTHEPEEDERAIMLGESDDSESDGGKDTEEDDNDRARTDGGGDDESDGVDDE</sequence>
<feature type="compositionally biased region" description="Acidic residues" evidence="1">
    <location>
        <begin position="538"/>
        <end position="549"/>
    </location>
</feature>
<dbReference type="EMBL" id="SGPM01000758">
    <property type="protein sequence ID" value="THH16140.1"/>
    <property type="molecule type" value="Genomic_DNA"/>
</dbReference>
<gene>
    <name evidence="2" type="ORF">EUX98_g9353</name>
</gene>
<feature type="region of interest" description="Disordered" evidence="1">
    <location>
        <begin position="154"/>
        <end position="179"/>
    </location>
</feature>
<dbReference type="OrthoDB" id="2803003at2759"/>
<feature type="compositionally biased region" description="Acidic residues" evidence="1">
    <location>
        <begin position="513"/>
        <end position="530"/>
    </location>
</feature>
<evidence type="ECO:0000256" key="1">
    <source>
        <dbReference type="SAM" id="MobiDB-lite"/>
    </source>
</evidence>
<protein>
    <submittedName>
        <fullName evidence="2">Uncharacterized protein</fullName>
    </submittedName>
</protein>
<accession>A0A4S4M0A9</accession>
<feature type="region of interest" description="Disordered" evidence="1">
    <location>
        <begin position="1"/>
        <end position="56"/>
    </location>
</feature>
<feature type="compositionally biased region" description="Basic and acidic residues" evidence="1">
    <location>
        <begin position="27"/>
        <end position="41"/>
    </location>
</feature>
<feature type="region of interest" description="Disordered" evidence="1">
    <location>
        <begin position="487"/>
        <end position="549"/>
    </location>
</feature>
<keyword evidence="3" id="KW-1185">Reference proteome</keyword>
<dbReference type="AlphaFoldDB" id="A0A4S4M0A9"/>
<organism evidence="2 3">
    <name type="scientific">Antrodiella citrinella</name>
    <dbReference type="NCBI Taxonomy" id="2447956"/>
    <lineage>
        <taxon>Eukaryota</taxon>
        <taxon>Fungi</taxon>
        <taxon>Dikarya</taxon>
        <taxon>Basidiomycota</taxon>
        <taxon>Agaricomycotina</taxon>
        <taxon>Agaricomycetes</taxon>
        <taxon>Polyporales</taxon>
        <taxon>Steccherinaceae</taxon>
        <taxon>Antrodiella</taxon>
    </lineage>
</organism>
<feature type="compositionally biased region" description="Polar residues" evidence="1">
    <location>
        <begin position="9"/>
        <end position="19"/>
    </location>
</feature>
<dbReference type="Proteomes" id="UP000308730">
    <property type="component" value="Unassembled WGS sequence"/>
</dbReference>